<keyword evidence="9 12" id="KW-1133">Transmembrane helix</keyword>
<feature type="transmembrane region" description="Helical" evidence="12">
    <location>
        <begin position="379"/>
        <end position="395"/>
    </location>
</feature>
<dbReference type="SUPFAM" id="SSF47384">
    <property type="entry name" value="Homodimeric domain of signal transducing histidine kinase"/>
    <property type="match status" value="1"/>
</dbReference>
<dbReference type="SMART" id="SM00448">
    <property type="entry name" value="REC"/>
    <property type="match status" value="1"/>
</dbReference>
<feature type="transmembrane region" description="Helical" evidence="12">
    <location>
        <begin position="185"/>
        <end position="212"/>
    </location>
</feature>
<keyword evidence="16" id="KW-1185">Reference proteome</keyword>
<dbReference type="AlphaFoldDB" id="A0A3L8PVG2"/>
<sequence>MFHSWQLLSLSIIYIALLFWVAYLGDKFRHKLFGDRKAIIYALTLGVYCTSWSFLGTTAQSATNIFSHIPIYLGPVLLFVFAWPFLLRIIRVSLQLNLTSIADLLAVRFGKSHSLAKLVTLVALIGTLPYLVLQIKSIVYSFELLQIESTMPQWQLGLIVSLIIVAFTILFGIRHIHVTESHPQMMLAIAFESVIKLTAFVVLAVFVCFFIFDSPIQLWQKADINLNEQLSFPNLTSLFGMLVVVMAAFLALPRQFQVMVVEASHVKDTKYSRPIFILYLTLFAIMAIPLGLAGLMLFGDQVAADSYVLRLSIMEQPGWISLLVFLGAISAASSMMIISSMALSTMLSNEIVFPILFQSQRQQSNYQSFQARLLNIRKLLVLCIIMMGYAAFLVIDPDRLASLGEIAFGALAQLTPALIAAFYWRNASLTGVFTGISVGFSLWLFLNFLPNLGIYDLSLANEYLSSNTGFTLFSLAANTLAMIVISLFSRQSVHERVQATFFYNKTSELSELTPKRLAIDSSELKLLLVKFLGTDTAEECMANFKRQVDNKQLPTEQYNQILIQHAESALATIMGASSARMLIHSVLQGRNINLTELASLIEEASNQQQLKNLSILHSAIEHASEGISIIDKELNLVAWNRKYLDIFNYPKGVVTIGAPIEDLIRYNLSQIYHGQINLEQAVQKRLAYLKQGTPHASERTMNSGQVITIEGNPLPNGGFVMMFRDITTYRQAEKVLKEQNLDLETVVQARTKELKLANEQLAISHQKARQANQKKSLYLKACSHDLMQPLEAARLFTSALSAQNKLSDSQRQQVSNIEQSLKVANDMLSSLGDMARIEGGNIKVNAEVFSLLEFLTQLEDEFTPLVEEKQLDFHVDKVEGWLNTDRHLLRRILQNLLTNAFRYACDGKIAVIVNNKDNHVDIAVVDHGPGISPENQALIFEPFTQLENSDSKGLGLGLNITRAFAQRLNVPIKLTSTTGQGCRFTLSLPTVSSPNLSQPQQKPQSGLQGVSVLCIDNDPEVLAGMVELLSAWKCDVVGVASRSEALAACNRHGNRYEIILADYQLDDNDNGLEVIAALREHCQRMIPAILITATTEADIEQKAKRAKAGYMRKMVRPAVLRAMMSAMLTQTMQDKYGNIHNQ</sequence>
<feature type="transmembrane region" description="Helical" evidence="12">
    <location>
        <begin position="154"/>
        <end position="173"/>
    </location>
</feature>
<dbReference type="Gene3D" id="3.30.450.20">
    <property type="entry name" value="PAS domain"/>
    <property type="match status" value="1"/>
</dbReference>
<feature type="transmembrane region" description="Helical" evidence="12">
    <location>
        <begin position="69"/>
        <end position="90"/>
    </location>
</feature>
<dbReference type="Pfam" id="PF00072">
    <property type="entry name" value="Response_reg"/>
    <property type="match status" value="1"/>
</dbReference>
<dbReference type="SMART" id="SM00387">
    <property type="entry name" value="HATPase_c"/>
    <property type="match status" value="1"/>
</dbReference>
<keyword evidence="8" id="KW-0418">Kinase</keyword>
<keyword evidence="7 12" id="KW-0812">Transmembrane</keyword>
<evidence type="ECO:0000259" key="13">
    <source>
        <dbReference type="PROSITE" id="PS50109"/>
    </source>
</evidence>
<dbReference type="Gene3D" id="1.10.287.130">
    <property type="match status" value="1"/>
</dbReference>
<evidence type="ECO:0000256" key="6">
    <source>
        <dbReference type="ARBA" id="ARBA00022679"/>
    </source>
</evidence>
<evidence type="ECO:0000256" key="5">
    <source>
        <dbReference type="ARBA" id="ARBA00022553"/>
    </source>
</evidence>
<proteinExistence type="inferred from homology"/>
<evidence type="ECO:0000259" key="14">
    <source>
        <dbReference type="PROSITE" id="PS50110"/>
    </source>
</evidence>
<comment type="catalytic activity">
    <reaction evidence="1">
        <text>ATP + protein L-histidine = ADP + protein N-phospho-L-histidine.</text>
        <dbReference type="EC" id="2.7.13.3"/>
    </reaction>
</comment>
<dbReference type="PROSITE" id="PS50283">
    <property type="entry name" value="NA_SOLUT_SYMP_3"/>
    <property type="match status" value="1"/>
</dbReference>
<feature type="domain" description="Histidine kinase" evidence="13">
    <location>
        <begin position="781"/>
        <end position="992"/>
    </location>
</feature>
<keyword evidence="6" id="KW-0808">Transferase</keyword>
<feature type="transmembrane region" description="Helical" evidence="12">
    <location>
        <begin position="118"/>
        <end position="142"/>
    </location>
</feature>
<feature type="domain" description="Response regulatory" evidence="14">
    <location>
        <begin position="1011"/>
        <end position="1128"/>
    </location>
</feature>
<gene>
    <name evidence="15" type="ORF">D5018_12880</name>
</gene>
<dbReference type="InterPro" id="IPR036890">
    <property type="entry name" value="HATPase_C_sf"/>
</dbReference>
<feature type="transmembrane region" description="Helical" evidence="12">
    <location>
        <begin position="401"/>
        <end position="424"/>
    </location>
</feature>
<dbReference type="InterPro" id="IPR001734">
    <property type="entry name" value="Na/solute_symporter"/>
</dbReference>
<dbReference type="InterPro" id="IPR035965">
    <property type="entry name" value="PAS-like_dom_sf"/>
</dbReference>
<dbReference type="OrthoDB" id="9764438at2"/>
<feature type="transmembrane region" description="Helical" evidence="12">
    <location>
        <begin position="6"/>
        <end position="26"/>
    </location>
</feature>
<dbReference type="InterPro" id="IPR001789">
    <property type="entry name" value="Sig_transdc_resp-reg_receiver"/>
</dbReference>
<dbReference type="Pfam" id="PF00512">
    <property type="entry name" value="HisKA"/>
    <property type="match status" value="1"/>
</dbReference>
<dbReference type="Gene3D" id="3.30.565.10">
    <property type="entry name" value="Histidine kinase-like ATPase, C-terminal domain"/>
    <property type="match status" value="1"/>
</dbReference>
<evidence type="ECO:0000256" key="2">
    <source>
        <dbReference type="ARBA" id="ARBA00004141"/>
    </source>
</evidence>
<dbReference type="Proteomes" id="UP000281474">
    <property type="component" value="Unassembled WGS sequence"/>
</dbReference>
<evidence type="ECO:0000256" key="1">
    <source>
        <dbReference type="ARBA" id="ARBA00000085"/>
    </source>
</evidence>
<comment type="similarity">
    <text evidence="3">Belongs to the sodium:solute symporter (SSF) (TC 2.A.21) family.</text>
</comment>
<dbReference type="PANTHER" id="PTHR43047:SF9">
    <property type="entry name" value="HISTIDINE KINASE"/>
    <property type="match status" value="1"/>
</dbReference>
<dbReference type="Pfam" id="PF02518">
    <property type="entry name" value="HATPase_c"/>
    <property type="match status" value="1"/>
</dbReference>
<evidence type="ECO:0000313" key="16">
    <source>
        <dbReference type="Proteomes" id="UP000281474"/>
    </source>
</evidence>
<dbReference type="GO" id="GO:0005886">
    <property type="term" value="C:plasma membrane"/>
    <property type="evidence" value="ECO:0007669"/>
    <property type="project" value="TreeGrafter"/>
</dbReference>
<feature type="transmembrane region" description="Helical" evidence="12">
    <location>
        <begin position="232"/>
        <end position="253"/>
    </location>
</feature>
<evidence type="ECO:0000256" key="8">
    <source>
        <dbReference type="ARBA" id="ARBA00022777"/>
    </source>
</evidence>
<evidence type="ECO:0000256" key="3">
    <source>
        <dbReference type="ARBA" id="ARBA00006434"/>
    </source>
</evidence>
<dbReference type="InterPro" id="IPR005467">
    <property type="entry name" value="His_kinase_dom"/>
</dbReference>
<dbReference type="Gene3D" id="1.20.1730.10">
    <property type="entry name" value="Sodium/glucose cotransporter"/>
    <property type="match status" value="1"/>
</dbReference>
<comment type="caution">
    <text evidence="15">The sequence shown here is derived from an EMBL/GenBank/DDBJ whole genome shotgun (WGS) entry which is preliminary data.</text>
</comment>
<dbReference type="PRINTS" id="PR00344">
    <property type="entry name" value="BCTRLSENSOR"/>
</dbReference>
<feature type="transmembrane region" description="Helical" evidence="12">
    <location>
        <begin position="431"/>
        <end position="449"/>
    </location>
</feature>
<dbReference type="SUPFAM" id="SSF52172">
    <property type="entry name" value="CheY-like"/>
    <property type="match status" value="1"/>
</dbReference>
<evidence type="ECO:0000256" key="10">
    <source>
        <dbReference type="ARBA" id="ARBA00023136"/>
    </source>
</evidence>
<feature type="transmembrane region" description="Helical" evidence="12">
    <location>
        <begin position="274"/>
        <end position="298"/>
    </location>
</feature>
<organism evidence="15 16">
    <name type="scientific">Parashewanella curva</name>
    <dbReference type="NCBI Taxonomy" id="2338552"/>
    <lineage>
        <taxon>Bacteria</taxon>
        <taxon>Pseudomonadati</taxon>
        <taxon>Pseudomonadota</taxon>
        <taxon>Gammaproteobacteria</taxon>
        <taxon>Alteromonadales</taxon>
        <taxon>Shewanellaceae</taxon>
        <taxon>Parashewanella</taxon>
    </lineage>
</organism>
<evidence type="ECO:0000256" key="9">
    <source>
        <dbReference type="ARBA" id="ARBA00022989"/>
    </source>
</evidence>
<keyword evidence="10 12" id="KW-0472">Membrane</keyword>
<dbReference type="SUPFAM" id="SSF55785">
    <property type="entry name" value="PYP-like sensor domain (PAS domain)"/>
    <property type="match status" value="1"/>
</dbReference>
<dbReference type="InterPro" id="IPR036097">
    <property type="entry name" value="HisK_dim/P_sf"/>
</dbReference>
<dbReference type="CDD" id="cd00082">
    <property type="entry name" value="HisKA"/>
    <property type="match status" value="1"/>
</dbReference>
<dbReference type="Gene3D" id="3.40.50.2300">
    <property type="match status" value="1"/>
</dbReference>
<evidence type="ECO:0000313" key="15">
    <source>
        <dbReference type="EMBL" id="RLV59304.1"/>
    </source>
</evidence>
<dbReference type="GO" id="GO:0022857">
    <property type="term" value="F:transmembrane transporter activity"/>
    <property type="evidence" value="ECO:0007669"/>
    <property type="project" value="InterPro"/>
</dbReference>
<dbReference type="EMBL" id="QZEI01000038">
    <property type="protein sequence ID" value="RLV59304.1"/>
    <property type="molecule type" value="Genomic_DNA"/>
</dbReference>
<dbReference type="PROSITE" id="PS50109">
    <property type="entry name" value="HIS_KIN"/>
    <property type="match status" value="1"/>
</dbReference>
<dbReference type="Pfam" id="PF12860">
    <property type="entry name" value="PAS_7"/>
    <property type="match status" value="1"/>
</dbReference>
<name>A0A3L8PVG2_9GAMM</name>
<evidence type="ECO:0000256" key="7">
    <source>
        <dbReference type="ARBA" id="ARBA00022692"/>
    </source>
</evidence>
<dbReference type="CDD" id="cd10322">
    <property type="entry name" value="SLC5sbd"/>
    <property type="match status" value="1"/>
</dbReference>
<evidence type="ECO:0000256" key="12">
    <source>
        <dbReference type="SAM" id="Phobius"/>
    </source>
</evidence>
<dbReference type="InterPro" id="IPR038377">
    <property type="entry name" value="Na/Glc_symporter_sf"/>
</dbReference>
<dbReference type="GO" id="GO:0000155">
    <property type="term" value="F:phosphorelay sensor kinase activity"/>
    <property type="evidence" value="ECO:0007669"/>
    <property type="project" value="InterPro"/>
</dbReference>
<dbReference type="CDD" id="cd00156">
    <property type="entry name" value="REC"/>
    <property type="match status" value="1"/>
</dbReference>
<evidence type="ECO:0000256" key="11">
    <source>
        <dbReference type="PROSITE-ProRule" id="PRU00169"/>
    </source>
</evidence>
<dbReference type="SMART" id="SM00091">
    <property type="entry name" value="PAS"/>
    <property type="match status" value="1"/>
</dbReference>
<evidence type="ECO:0000256" key="4">
    <source>
        <dbReference type="ARBA" id="ARBA00012438"/>
    </source>
</evidence>
<reference evidence="15 16" key="1">
    <citation type="submission" date="2018-09" db="EMBL/GenBank/DDBJ databases">
        <title>Phylogeny of the Shewanellaceae, and recommendation for two new genera, Pseudoshewanella and Parashewanella.</title>
        <authorList>
            <person name="Wang G."/>
        </authorList>
    </citation>
    <scope>NUCLEOTIDE SEQUENCE [LARGE SCALE GENOMIC DNA]</scope>
    <source>
        <strain evidence="15 16">C51</strain>
    </source>
</reference>
<dbReference type="InterPro" id="IPR003594">
    <property type="entry name" value="HATPase_dom"/>
</dbReference>
<dbReference type="GO" id="GO:0009927">
    <property type="term" value="F:histidine phosphotransfer kinase activity"/>
    <property type="evidence" value="ECO:0007669"/>
    <property type="project" value="TreeGrafter"/>
</dbReference>
<dbReference type="InterPro" id="IPR004358">
    <property type="entry name" value="Sig_transdc_His_kin-like_C"/>
</dbReference>
<dbReference type="SUPFAM" id="SSF55874">
    <property type="entry name" value="ATPase domain of HSP90 chaperone/DNA topoisomerase II/histidine kinase"/>
    <property type="match status" value="1"/>
</dbReference>
<comment type="subcellular location">
    <subcellularLocation>
        <location evidence="2">Membrane</location>
        <topology evidence="2">Multi-pass membrane protein</topology>
    </subcellularLocation>
</comment>
<dbReference type="EC" id="2.7.13.3" evidence="4"/>
<feature type="transmembrane region" description="Helical" evidence="12">
    <location>
        <begin position="469"/>
        <end position="488"/>
    </location>
</feature>
<dbReference type="InterPro" id="IPR003661">
    <property type="entry name" value="HisK_dim/P_dom"/>
</dbReference>
<dbReference type="PANTHER" id="PTHR43047">
    <property type="entry name" value="TWO-COMPONENT HISTIDINE PROTEIN KINASE"/>
    <property type="match status" value="1"/>
</dbReference>
<dbReference type="SMART" id="SM00388">
    <property type="entry name" value="HisKA"/>
    <property type="match status" value="1"/>
</dbReference>
<dbReference type="InterPro" id="IPR011006">
    <property type="entry name" value="CheY-like_superfamily"/>
</dbReference>
<feature type="transmembrane region" description="Helical" evidence="12">
    <location>
        <begin position="38"/>
        <end position="57"/>
    </location>
</feature>
<feature type="modified residue" description="4-aspartylphosphate" evidence="11">
    <location>
        <position position="1062"/>
    </location>
</feature>
<protein>
    <recommendedName>
        <fullName evidence="4">histidine kinase</fullName>
        <ecNumber evidence="4">2.7.13.3</ecNumber>
    </recommendedName>
</protein>
<dbReference type="CDD" id="cd00075">
    <property type="entry name" value="HATPase"/>
    <property type="match status" value="1"/>
</dbReference>
<keyword evidence="5 11" id="KW-0597">Phosphoprotein</keyword>
<dbReference type="PROSITE" id="PS50110">
    <property type="entry name" value="RESPONSE_REGULATORY"/>
    <property type="match status" value="1"/>
</dbReference>
<accession>A0A3L8PVG2</accession>
<feature type="transmembrane region" description="Helical" evidence="12">
    <location>
        <begin position="318"/>
        <end position="338"/>
    </location>
</feature>
<dbReference type="InterPro" id="IPR000014">
    <property type="entry name" value="PAS"/>
</dbReference>
<dbReference type="RefSeq" id="WP_121839405.1">
    <property type="nucleotide sequence ID" value="NZ_ML014787.1"/>
</dbReference>